<dbReference type="Gene3D" id="1.20.1290.10">
    <property type="entry name" value="AhpD-like"/>
    <property type="match status" value="1"/>
</dbReference>
<dbReference type="AlphaFoldDB" id="A0A3M2LUY4"/>
<evidence type="ECO:0000313" key="4">
    <source>
        <dbReference type="Proteomes" id="UP000282674"/>
    </source>
</evidence>
<dbReference type="RefSeq" id="WP_122196948.1">
    <property type="nucleotide sequence ID" value="NZ_JBHSKC010000011.1"/>
</dbReference>
<dbReference type="InterPro" id="IPR029032">
    <property type="entry name" value="AhpD-like"/>
</dbReference>
<accession>A0A3M2LUY4</accession>
<feature type="compositionally biased region" description="Low complexity" evidence="1">
    <location>
        <begin position="105"/>
        <end position="123"/>
    </location>
</feature>
<evidence type="ECO:0000313" key="3">
    <source>
        <dbReference type="EMBL" id="RMI40720.1"/>
    </source>
</evidence>
<comment type="caution">
    <text evidence="3">The sequence shown here is derived from an EMBL/GenBank/DDBJ whole genome shotgun (WGS) entry which is preliminary data.</text>
</comment>
<dbReference type="OrthoDB" id="3342615at2"/>
<dbReference type="Proteomes" id="UP000282674">
    <property type="component" value="Unassembled WGS sequence"/>
</dbReference>
<evidence type="ECO:0000259" key="2">
    <source>
        <dbReference type="Pfam" id="PF02627"/>
    </source>
</evidence>
<sequence length="348" mass="36991">MRRLLRRSVRQVRHVRPVPAGSAQGLVAEVYDQLEGDFGMLAPPVALHSPAPRVLAASWTTLRETLLAGTTRRADREAVAAAISASNSCPYCVEVHTSTLRALSPGRDAPAPAPDGNGRADGPARLPSAAWALQERPARYTAEEAAELAGVAVTFQYLNRMVNVFLEDSVLPSEVPAALRGPLSGRIGRFLRPNAHVEPGRSLGLLPEAVLPADMAWAAGSPTVADAYARAASAVDAAGRRVVPRPVRDLVEDALDAWDGTPPPMGRAWVREATAGLGADLAPVAVLTLTTAMASYQVAPSDVAAFREIRPDDRALVEAAAWASMTAARRLGARLWDWHLSSTERHPS</sequence>
<evidence type="ECO:0000256" key="1">
    <source>
        <dbReference type="SAM" id="MobiDB-lite"/>
    </source>
</evidence>
<feature type="region of interest" description="Disordered" evidence="1">
    <location>
        <begin position="103"/>
        <end position="123"/>
    </location>
</feature>
<dbReference type="EMBL" id="RFFG01000050">
    <property type="protein sequence ID" value="RMI40720.1"/>
    <property type="molecule type" value="Genomic_DNA"/>
</dbReference>
<dbReference type="NCBIfam" id="TIGR00778">
    <property type="entry name" value="ahpD_dom"/>
    <property type="match status" value="1"/>
</dbReference>
<name>A0A3M2LUY4_9ACTN</name>
<keyword evidence="4" id="KW-1185">Reference proteome</keyword>
<protein>
    <submittedName>
        <fullName evidence="3">Carboxymuconolactone decarboxylase family protein</fullName>
    </submittedName>
</protein>
<organism evidence="3 4">
    <name type="scientific">Actinomadura harenae</name>
    <dbReference type="NCBI Taxonomy" id="2483351"/>
    <lineage>
        <taxon>Bacteria</taxon>
        <taxon>Bacillati</taxon>
        <taxon>Actinomycetota</taxon>
        <taxon>Actinomycetes</taxon>
        <taxon>Streptosporangiales</taxon>
        <taxon>Thermomonosporaceae</taxon>
        <taxon>Actinomadura</taxon>
    </lineage>
</organism>
<dbReference type="InterPro" id="IPR003779">
    <property type="entry name" value="CMD-like"/>
</dbReference>
<dbReference type="Pfam" id="PF02627">
    <property type="entry name" value="CMD"/>
    <property type="match status" value="1"/>
</dbReference>
<feature type="domain" description="Carboxymuconolactone decarboxylase-like" evidence="2">
    <location>
        <begin position="56"/>
        <end position="101"/>
    </location>
</feature>
<dbReference type="InterPro" id="IPR004675">
    <property type="entry name" value="AhpD_core"/>
</dbReference>
<dbReference type="SUPFAM" id="SSF69118">
    <property type="entry name" value="AhpD-like"/>
    <property type="match status" value="1"/>
</dbReference>
<proteinExistence type="predicted"/>
<reference evidence="3 4" key="1">
    <citation type="submission" date="2018-10" db="EMBL/GenBank/DDBJ databases">
        <title>Isolation from soil.</title>
        <authorList>
            <person name="Hu J."/>
        </authorList>
    </citation>
    <scope>NUCLEOTIDE SEQUENCE [LARGE SCALE GENOMIC DNA]</scope>
    <source>
        <strain evidence="3 4">NEAU-Ht49</strain>
    </source>
</reference>
<gene>
    <name evidence="3" type="ORF">EBO15_25365</name>
</gene>
<dbReference type="GO" id="GO:0051920">
    <property type="term" value="F:peroxiredoxin activity"/>
    <property type="evidence" value="ECO:0007669"/>
    <property type="project" value="InterPro"/>
</dbReference>